<feature type="domain" description="NAD-dependent epimerase/dehydratase" evidence="1">
    <location>
        <begin position="4"/>
        <end position="224"/>
    </location>
</feature>
<evidence type="ECO:0000313" key="3">
    <source>
        <dbReference type="Proteomes" id="UP000198638"/>
    </source>
</evidence>
<dbReference type="PANTHER" id="PTHR43245:SF58">
    <property type="entry name" value="BLL5923 PROTEIN"/>
    <property type="match status" value="1"/>
</dbReference>
<dbReference type="Gene3D" id="3.40.50.720">
    <property type="entry name" value="NAD(P)-binding Rossmann-like Domain"/>
    <property type="match status" value="1"/>
</dbReference>
<organism evidence="2 3">
    <name type="scientific">Paraburkholderia sartisoli</name>
    <dbReference type="NCBI Taxonomy" id="83784"/>
    <lineage>
        <taxon>Bacteria</taxon>
        <taxon>Pseudomonadati</taxon>
        <taxon>Pseudomonadota</taxon>
        <taxon>Betaproteobacteria</taxon>
        <taxon>Burkholderiales</taxon>
        <taxon>Burkholderiaceae</taxon>
        <taxon>Paraburkholderia</taxon>
    </lineage>
</organism>
<dbReference type="SUPFAM" id="SSF51735">
    <property type="entry name" value="NAD(P)-binding Rossmann-fold domains"/>
    <property type="match status" value="1"/>
</dbReference>
<evidence type="ECO:0000313" key="2">
    <source>
        <dbReference type="EMBL" id="SEA62289.1"/>
    </source>
</evidence>
<accession>A0A1H4CPP3</accession>
<dbReference type="CDD" id="cd05232">
    <property type="entry name" value="UDP_G4E_4_SDR_e"/>
    <property type="match status" value="1"/>
</dbReference>
<dbReference type="RefSeq" id="WP_090532012.1">
    <property type="nucleotide sequence ID" value="NZ_FNRQ01000002.1"/>
</dbReference>
<dbReference type="PANTHER" id="PTHR43245">
    <property type="entry name" value="BIFUNCTIONAL POLYMYXIN RESISTANCE PROTEIN ARNA"/>
    <property type="match status" value="1"/>
</dbReference>
<sequence>MLTVVTGASGFVGSAVCRELLRRNTHVRAAARRRPDNVGNAEWVSSPDLAVSEDWTEVLRGSDVIVHAAARVHVMRDKSADPLEAFRRANTEGTLELARQAVTAGVSRFVFVSSIKVNGEQTEPGRVFEADETPRPTDPYGISKLEAEAGLRRLAARTGLELVIVRPPLVYGPRVQANFLGMMRWLVRGVPLPLGAVSNRRSLVALDNLVDLLCICCVHPDAANQTFLVSDGEDVSTTELLRKLGRALEHPARLVPVPPMMLEVAGALVGRRDLGQRLCASLQVDIGKTRSMLGWEPVVTMEKALKETARQFLADSNRCSGYRSAGS</sequence>
<keyword evidence="3" id="KW-1185">Reference proteome</keyword>
<evidence type="ECO:0000259" key="1">
    <source>
        <dbReference type="Pfam" id="PF01370"/>
    </source>
</evidence>
<dbReference type="OrthoDB" id="9801056at2"/>
<dbReference type="STRING" id="83784.SAMN05192564_102414"/>
<dbReference type="Proteomes" id="UP000198638">
    <property type="component" value="Unassembled WGS sequence"/>
</dbReference>
<reference evidence="3" key="1">
    <citation type="submission" date="2016-10" db="EMBL/GenBank/DDBJ databases">
        <authorList>
            <person name="Varghese N."/>
            <person name="Submissions S."/>
        </authorList>
    </citation>
    <scope>NUCLEOTIDE SEQUENCE [LARGE SCALE GENOMIC DNA]</scope>
    <source>
        <strain evidence="3">LMG 24000</strain>
    </source>
</reference>
<dbReference type="InterPro" id="IPR001509">
    <property type="entry name" value="Epimerase_deHydtase"/>
</dbReference>
<dbReference type="Pfam" id="PF01370">
    <property type="entry name" value="Epimerase"/>
    <property type="match status" value="1"/>
</dbReference>
<dbReference type="EMBL" id="FNRQ01000002">
    <property type="protein sequence ID" value="SEA62289.1"/>
    <property type="molecule type" value="Genomic_DNA"/>
</dbReference>
<dbReference type="InterPro" id="IPR050177">
    <property type="entry name" value="Lipid_A_modif_metabolic_enz"/>
</dbReference>
<name>A0A1H4CPP3_9BURK</name>
<protein>
    <submittedName>
        <fullName evidence="2">Nucleoside-diphosphate-sugar epimerase</fullName>
    </submittedName>
</protein>
<dbReference type="AlphaFoldDB" id="A0A1H4CPP3"/>
<gene>
    <name evidence="2" type="ORF">SAMN05192564_102414</name>
</gene>
<dbReference type="InterPro" id="IPR036291">
    <property type="entry name" value="NAD(P)-bd_dom_sf"/>
</dbReference>
<proteinExistence type="predicted"/>